<keyword evidence="5" id="KW-1185">Reference proteome</keyword>
<dbReference type="PRINTS" id="PR00080">
    <property type="entry name" value="SDRFAMILY"/>
</dbReference>
<name>A0A063Y687_9GAMM</name>
<proteinExistence type="inferred from homology"/>
<dbReference type="FunFam" id="3.40.50.720:FF:000084">
    <property type="entry name" value="Short-chain dehydrogenase reductase"/>
    <property type="match status" value="1"/>
</dbReference>
<dbReference type="SMART" id="SM00822">
    <property type="entry name" value="PKS_KR"/>
    <property type="match status" value="1"/>
</dbReference>
<feature type="domain" description="Ketoreductase" evidence="3">
    <location>
        <begin position="5"/>
        <end position="190"/>
    </location>
</feature>
<dbReference type="InterPro" id="IPR011294">
    <property type="entry name" value="3-OHbutyrate_DH"/>
</dbReference>
<dbReference type="InterPro" id="IPR050259">
    <property type="entry name" value="SDR"/>
</dbReference>
<dbReference type="InterPro" id="IPR036291">
    <property type="entry name" value="NAD(P)-bd_dom_sf"/>
</dbReference>
<evidence type="ECO:0000256" key="1">
    <source>
        <dbReference type="ARBA" id="ARBA00006484"/>
    </source>
</evidence>
<dbReference type="OrthoDB" id="9786435at2"/>
<dbReference type="NCBIfam" id="TIGR01963">
    <property type="entry name" value="PHB_DH"/>
    <property type="match status" value="1"/>
</dbReference>
<dbReference type="GO" id="GO:0032787">
    <property type="term" value="P:monocarboxylic acid metabolic process"/>
    <property type="evidence" value="ECO:0007669"/>
    <property type="project" value="UniProtKB-ARBA"/>
</dbReference>
<organism evidence="4 5">
    <name type="scientific">Nitrincola lacisaponensis</name>
    <dbReference type="NCBI Taxonomy" id="267850"/>
    <lineage>
        <taxon>Bacteria</taxon>
        <taxon>Pseudomonadati</taxon>
        <taxon>Pseudomonadota</taxon>
        <taxon>Gammaproteobacteria</taxon>
        <taxon>Oceanospirillales</taxon>
        <taxon>Oceanospirillaceae</taxon>
        <taxon>Nitrincola</taxon>
    </lineage>
</organism>
<dbReference type="Pfam" id="PF00106">
    <property type="entry name" value="adh_short"/>
    <property type="match status" value="1"/>
</dbReference>
<dbReference type="InterPro" id="IPR057326">
    <property type="entry name" value="KR_dom"/>
</dbReference>
<dbReference type="PROSITE" id="PS00061">
    <property type="entry name" value="ADH_SHORT"/>
    <property type="match status" value="1"/>
</dbReference>
<reference evidence="4 5" key="1">
    <citation type="journal article" date="2005" name="Int. J. Syst. Evol. Microbiol.">
        <title>Nitrincola lacisaponensis gen. nov., sp. nov., a novel alkaliphilic bacterium isolated from an alkaline, saline lake.</title>
        <authorList>
            <person name="Dimitriu P.A."/>
            <person name="Shukla S.K."/>
            <person name="Conradt J."/>
            <person name="Marquez M.C."/>
            <person name="Ventosa A."/>
            <person name="Maglia A."/>
            <person name="Peyton B.M."/>
            <person name="Pinkart H.C."/>
            <person name="Mormile M.R."/>
        </authorList>
    </citation>
    <scope>NUCLEOTIDE SEQUENCE [LARGE SCALE GENOMIC DNA]</scope>
    <source>
        <strain evidence="4 5">4CA</strain>
    </source>
</reference>
<dbReference type="AlphaFoldDB" id="A0A063Y687"/>
<evidence type="ECO:0000313" key="4">
    <source>
        <dbReference type="EMBL" id="KDE40665.1"/>
    </source>
</evidence>
<dbReference type="InterPro" id="IPR020904">
    <property type="entry name" value="Sc_DH/Rdtase_CS"/>
</dbReference>
<dbReference type="Proteomes" id="UP000027318">
    <property type="component" value="Unassembled WGS sequence"/>
</dbReference>
<protein>
    <submittedName>
        <fullName evidence="4">D-beta-hydroxybutyrate dehydrogenase</fullName>
        <ecNumber evidence="4">1.1.1.30</ecNumber>
    </submittedName>
</protein>
<dbReference type="PATRIC" id="fig|267850.7.peg.1252"/>
<evidence type="ECO:0000259" key="3">
    <source>
        <dbReference type="SMART" id="SM00822"/>
    </source>
</evidence>
<dbReference type="InterPro" id="IPR002347">
    <property type="entry name" value="SDR_fam"/>
</dbReference>
<dbReference type="NCBIfam" id="NF009093">
    <property type="entry name" value="PRK12429.1"/>
    <property type="match status" value="1"/>
</dbReference>
<dbReference type="EMBL" id="JMSZ01000016">
    <property type="protein sequence ID" value="KDE40665.1"/>
    <property type="molecule type" value="Genomic_DNA"/>
</dbReference>
<comment type="similarity">
    <text evidence="1 2">Belongs to the short-chain dehydrogenases/reductases (SDR) family.</text>
</comment>
<sequence length="260" mass="27573">MSRIKRALITGSTSGIGLAIAHQLAVAGIDLVLHGLEPQVEGDKLAEAFHKQHGVEAVYVQADISQADTIVQMMEQIESQVGPVTILVNNAGIQHTAPIEQFPVDKWDQILAVNLSAAFHTTRLAVPAMVAQGWGRIINISSVHGLVASVHKAAYCAAKHGLIGMTKVTALELAAKGVTANCICPGWTDTPLLVEQFKAFAREHNTGYEEAKQGLIKAKAPYPDFVSPADIGQLVLFLCSDAAKAITGTSMPIDGGWTAH</sequence>
<evidence type="ECO:0000313" key="5">
    <source>
        <dbReference type="Proteomes" id="UP000027318"/>
    </source>
</evidence>
<dbReference type="STRING" id="267850.ADINL_1257"/>
<keyword evidence="4" id="KW-0560">Oxidoreductase</keyword>
<dbReference type="PANTHER" id="PTHR42879:SF2">
    <property type="entry name" value="3-OXOACYL-[ACYL-CARRIER-PROTEIN] REDUCTASE FABG"/>
    <property type="match status" value="1"/>
</dbReference>
<dbReference type="PANTHER" id="PTHR42879">
    <property type="entry name" value="3-OXOACYL-(ACYL-CARRIER-PROTEIN) REDUCTASE"/>
    <property type="match status" value="1"/>
</dbReference>
<dbReference type="EC" id="1.1.1.30" evidence="4"/>
<dbReference type="RefSeq" id="WP_036544969.1">
    <property type="nucleotide sequence ID" value="NZ_JMSZ01000016.1"/>
</dbReference>
<dbReference type="Gene3D" id="3.40.50.720">
    <property type="entry name" value="NAD(P)-binding Rossmann-like Domain"/>
    <property type="match status" value="1"/>
</dbReference>
<dbReference type="SUPFAM" id="SSF51735">
    <property type="entry name" value="NAD(P)-binding Rossmann-fold domains"/>
    <property type="match status" value="1"/>
</dbReference>
<accession>A0A063Y687</accession>
<comment type="caution">
    <text evidence="4">The sequence shown here is derived from an EMBL/GenBank/DDBJ whole genome shotgun (WGS) entry which is preliminary data.</text>
</comment>
<gene>
    <name evidence="4" type="ORF">ADINL_1257</name>
</gene>
<dbReference type="GO" id="GO:0003858">
    <property type="term" value="F:3-hydroxybutyrate dehydrogenase activity"/>
    <property type="evidence" value="ECO:0007669"/>
    <property type="project" value="UniProtKB-EC"/>
</dbReference>
<evidence type="ECO:0000256" key="2">
    <source>
        <dbReference type="RuleBase" id="RU000363"/>
    </source>
</evidence>
<dbReference type="PRINTS" id="PR00081">
    <property type="entry name" value="GDHRDH"/>
</dbReference>